<keyword evidence="5" id="KW-0274">FAD</keyword>
<dbReference type="InterPro" id="IPR036010">
    <property type="entry name" value="2Fe-2S_ferredoxin-like_sf"/>
</dbReference>
<evidence type="ECO:0000256" key="6">
    <source>
        <dbReference type="ARBA" id="ARBA00023002"/>
    </source>
</evidence>
<dbReference type="InterPro" id="IPR050415">
    <property type="entry name" value="MRET"/>
</dbReference>
<dbReference type="RefSeq" id="WP_344240764.1">
    <property type="nucleotide sequence ID" value="NZ_BAAAHH010000009.1"/>
</dbReference>
<dbReference type="InterPro" id="IPR017927">
    <property type="entry name" value="FAD-bd_FR_type"/>
</dbReference>
<dbReference type="SUPFAM" id="SSF54292">
    <property type="entry name" value="2Fe-2S ferredoxin-like"/>
    <property type="match status" value="1"/>
</dbReference>
<dbReference type="PRINTS" id="PR00371">
    <property type="entry name" value="FPNCR"/>
</dbReference>
<comment type="caution">
    <text evidence="11">The sequence shown here is derived from an EMBL/GenBank/DDBJ whole genome shotgun (WGS) entry which is preliminary data.</text>
</comment>
<dbReference type="Proteomes" id="UP001500665">
    <property type="component" value="Unassembled WGS sequence"/>
</dbReference>
<evidence type="ECO:0000256" key="8">
    <source>
        <dbReference type="ARBA" id="ARBA00023014"/>
    </source>
</evidence>
<protein>
    <submittedName>
        <fullName evidence="11">Ferredoxin--NADP reductase</fullName>
    </submittedName>
</protein>
<dbReference type="InterPro" id="IPR039261">
    <property type="entry name" value="FNR_nucleotide-bd"/>
</dbReference>
<reference evidence="12" key="1">
    <citation type="journal article" date="2019" name="Int. J. Syst. Evol. Microbiol.">
        <title>The Global Catalogue of Microorganisms (GCM) 10K type strain sequencing project: providing services to taxonomists for standard genome sequencing and annotation.</title>
        <authorList>
            <consortium name="The Broad Institute Genomics Platform"/>
            <consortium name="The Broad Institute Genome Sequencing Center for Infectious Disease"/>
            <person name="Wu L."/>
            <person name="Ma J."/>
        </authorList>
    </citation>
    <scope>NUCLEOTIDE SEQUENCE [LARGE SCALE GENOMIC DNA]</scope>
    <source>
        <strain evidence="12">JCM 10696</strain>
    </source>
</reference>
<dbReference type="PANTHER" id="PTHR47354:SF8">
    <property type="entry name" value="1,2-PHENYLACETYL-COA EPOXIDASE, SUBUNIT E"/>
    <property type="match status" value="1"/>
</dbReference>
<dbReference type="PANTHER" id="PTHR47354">
    <property type="entry name" value="NADH OXIDOREDUCTASE HCR"/>
    <property type="match status" value="1"/>
</dbReference>
<dbReference type="PRINTS" id="PR00409">
    <property type="entry name" value="PHDIOXRDTASE"/>
</dbReference>
<proteinExistence type="predicted"/>
<evidence type="ECO:0000256" key="3">
    <source>
        <dbReference type="ARBA" id="ARBA00022714"/>
    </source>
</evidence>
<keyword evidence="8" id="KW-0411">Iron-sulfur</keyword>
<evidence type="ECO:0000259" key="10">
    <source>
        <dbReference type="PROSITE" id="PS51384"/>
    </source>
</evidence>
<sequence>MTESLHLTVAEVVRETADAHTLVFDAALPFAPGQFLTLRLPDGTARCYSLCCGPGERLMVTVKRVTGGHASNWICDNVAAGSVLEALPPSGVFTPRSPDGDFLLLAGGSGITPVLSILKTALARGRGRIVLVYANRDEESVIFAAALRELAAAHPDRLTVVHWLESVQGLPAAPRLASLLRPYQAYEAFVCGPGGFMDACCEALAGLGAARPKVERFVSLGGDPFAAPEPVEGAGGTLEAELDGSVTSHAWPEGTPLLDVLLAGGVEAPYSCREGACSACACRVVEGEVKMLANEVLDEADLSDGWVLACQAIPLTDHVRITYSEDPAAG</sequence>
<dbReference type="Gene3D" id="3.40.50.80">
    <property type="entry name" value="Nucleotide-binding domain of ferredoxin-NADP reductase (FNR) module"/>
    <property type="match status" value="1"/>
</dbReference>
<keyword evidence="3" id="KW-0001">2Fe-2S</keyword>
<dbReference type="InterPro" id="IPR001041">
    <property type="entry name" value="2Fe-2S_ferredoxin-type"/>
</dbReference>
<keyword evidence="2" id="KW-0285">Flavoprotein</keyword>
<dbReference type="CDD" id="cd06214">
    <property type="entry name" value="PA_degradation_oxidoreductase_like"/>
    <property type="match status" value="1"/>
</dbReference>
<dbReference type="PROSITE" id="PS00197">
    <property type="entry name" value="2FE2S_FER_1"/>
    <property type="match status" value="1"/>
</dbReference>
<accession>A0ABP4BHY7</accession>
<keyword evidence="7" id="KW-0408">Iron</keyword>
<evidence type="ECO:0000313" key="12">
    <source>
        <dbReference type="Proteomes" id="UP001500665"/>
    </source>
</evidence>
<organism evidence="11 12">
    <name type="scientific">Actinocorallia libanotica</name>
    <dbReference type="NCBI Taxonomy" id="46162"/>
    <lineage>
        <taxon>Bacteria</taxon>
        <taxon>Bacillati</taxon>
        <taxon>Actinomycetota</taxon>
        <taxon>Actinomycetes</taxon>
        <taxon>Streptosporangiales</taxon>
        <taxon>Thermomonosporaceae</taxon>
        <taxon>Actinocorallia</taxon>
    </lineage>
</organism>
<evidence type="ECO:0000256" key="5">
    <source>
        <dbReference type="ARBA" id="ARBA00022827"/>
    </source>
</evidence>
<dbReference type="PROSITE" id="PS51384">
    <property type="entry name" value="FAD_FR"/>
    <property type="match status" value="1"/>
</dbReference>
<dbReference type="EMBL" id="BAAAHH010000009">
    <property type="protein sequence ID" value="GAA0950183.1"/>
    <property type="molecule type" value="Genomic_DNA"/>
</dbReference>
<dbReference type="Pfam" id="PF00111">
    <property type="entry name" value="Fer2"/>
    <property type="match status" value="1"/>
</dbReference>
<dbReference type="InterPro" id="IPR017938">
    <property type="entry name" value="Riboflavin_synthase-like_b-brl"/>
</dbReference>
<dbReference type="CDD" id="cd00207">
    <property type="entry name" value="fer2"/>
    <property type="match status" value="1"/>
</dbReference>
<dbReference type="Gene3D" id="3.10.20.30">
    <property type="match status" value="1"/>
</dbReference>
<evidence type="ECO:0000256" key="1">
    <source>
        <dbReference type="ARBA" id="ARBA00001974"/>
    </source>
</evidence>
<dbReference type="InterPro" id="IPR012675">
    <property type="entry name" value="Beta-grasp_dom_sf"/>
</dbReference>
<dbReference type="SUPFAM" id="SSF52343">
    <property type="entry name" value="Ferredoxin reductase-like, C-terminal NADP-linked domain"/>
    <property type="match status" value="1"/>
</dbReference>
<feature type="domain" description="2Fe-2S ferredoxin-type" evidence="9">
    <location>
        <begin position="236"/>
        <end position="327"/>
    </location>
</feature>
<dbReference type="InterPro" id="IPR006058">
    <property type="entry name" value="2Fe2S_fd_BS"/>
</dbReference>
<dbReference type="PROSITE" id="PS51085">
    <property type="entry name" value="2FE2S_FER_2"/>
    <property type="match status" value="1"/>
</dbReference>
<keyword evidence="12" id="KW-1185">Reference proteome</keyword>
<feature type="domain" description="FAD-binding FR-type" evidence="10">
    <location>
        <begin position="2"/>
        <end position="96"/>
    </location>
</feature>
<dbReference type="Pfam" id="PF00175">
    <property type="entry name" value="NAD_binding_1"/>
    <property type="match status" value="1"/>
</dbReference>
<dbReference type="InterPro" id="IPR001433">
    <property type="entry name" value="OxRdtase_FAD/NAD-bd"/>
</dbReference>
<keyword evidence="6" id="KW-0560">Oxidoreductase</keyword>
<evidence type="ECO:0000256" key="7">
    <source>
        <dbReference type="ARBA" id="ARBA00023004"/>
    </source>
</evidence>
<dbReference type="SUPFAM" id="SSF63380">
    <property type="entry name" value="Riboflavin synthase domain-like"/>
    <property type="match status" value="1"/>
</dbReference>
<keyword evidence="4" id="KW-0479">Metal-binding</keyword>
<comment type="cofactor">
    <cofactor evidence="1">
        <name>FAD</name>
        <dbReference type="ChEBI" id="CHEBI:57692"/>
    </cofactor>
</comment>
<evidence type="ECO:0000256" key="4">
    <source>
        <dbReference type="ARBA" id="ARBA00022723"/>
    </source>
</evidence>
<evidence type="ECO:0000313" key="11">
    <source>
        <dbReference type="EMBL" id="GAA0950183.1"/>
    </source>
</evidence>
<dbReference type="Gene3D" id="2.40.30.10">
    <property type="entry name" value="Translation factors"/>
    <property type="match status" value="1"/>
</dbReference>
<gene>
    <name evidence="11" type="ORF">GCM10009550_28480</name>
</gene>
<name>A0ABP4BHY7_9ACTN</name>
<evidence type="ECO:0000259" key="9">
    <source>
        <dbReference type="PROSITE" id="PS51085"/>
    </source>
</evidence>
<evidence type="ECO:0000256" key="2">
    <source>
        <dbReference type="ARBA" id="ARBA00022630"/>
    </source>
</evidence>
<dbReference type="InterPro" id="IPR001709">
    <property type="entry name" value="Flavoprot_Pyr_Nucl_cyt_Rdtase"/>
</dbReference>